<dbReference type="InterPro" id="IPR032263">
    <property type="entry name" value="Citrate-bd"/>
</dbReference>
<dbReference type="Pfam" id="PF00549">
    <property type="entry name" value="Ligase_CoA"/>
    <property type="match status" value="1"/>
</dbReference>
<feature type="domain" description="ATP-citrate synthase ATP-grasp" evidence="16">
    <location>
        <begin position="7"/>
        <end position="138"/>
    </location>
</feature>
<dbReference type="GO" id="GO:0005524">
    <property type="term" value="F:ATP binding"/>
    <property type="evidence" value="ECO:0007669"/>
    <property type="project" value="UniProtKB-KW"/>
</dbReference>
<dbReference type="EC" id="2.3.3.8" evidence="4"/>
<dbReference type="GO" id="GO:0006633">
    <property type="term" value="P:fatty acid biosynthetic process"/>
    <property type="evidence" value="ECO:0007669"/>
    <property type="project" value="TreeGrafter"/>
</dbReference>
<dbReference type="STRING" id="53468.A0A0R3UAG0"/>
<evidence type="ECO:0000256" key="7">
    <source>
        <dbReference type="ARBA" id="ARBA00022553"/>
    </source>
</evidence>
<dbReference type="GO" id="GO:0006085">
    <property type="term" value="P:acetyl-CoA biosynthetic process"/>
    <property type="evidence" value="ECO:0007669"/>
    <property type="project" value="TreeGrafter"/>
</dbReference>
<keyword evidence="6" id="KW-0444">Lipid biosynthesis</keyword>
<dbReference type="Gene3D" id="1.10.230.10">
    <property type="entry name" value="Cytochrome P450-Terp, domain 2"/>
    <property type="match status" value="1"/>
</dbReference>
<dbReference type="SUPFAM" id="SSF56059">
    <property type="entry name" value="Glutathione synthetase ATP-binding domain-like"/>
    <property type="match status" value="1"/>
</dbReference>
<accession>A0A0R3UAG0</accession>
<dbReference type="EMBL" id="UXSR01001097">
    <property type="protein sequence ID" value="VDD77906.1"/>
    <property type="molecule type" value="Genomic_DNA"/>
</dbReference>
<evidence type="ECO:0000256" key="10">
    <source>
        <dbReference type="ARBA" id="ARBA00022741"/>
    </source>
</evidence>
<comment type="subcellular location">
    <subcellularLocation>
        <location evidence="1">Cytoplasm</location>
    </subcellularLocation>
</comment>
<dbReference type="InterPro" id="IPR056749">
    <property type="entry name" value="Citrate_synth_N"/>
</dbReference>
<keyword evidence="13" id="KW-0443">Lipid metabolism</keyword>
<evidence type="ECO:0000313" key="17">
    <source>
        <dbReference type="EMBL" id="VDD77906.1"/>
    </source>
</evidence>
<keyword evidence="8" id="KW-0808">Transferase</keyword>
<dbReference type="FunFam" id="3.40.50.261:FF:000003">
    <property type="entry name" value="ATP-citrate synthase subunit"/>
    <property type="match status" value="1"/>
</dbReference>
<organism evidence="17 18">
    <name type="scientific">Mesocestoides corti</name>
    <name type="common">Flatworm</name>
    <dbReference type="NCBI Taxonomy" id="53468"/>
    <lineage>
        <taxon>Eukaryota</taxon>
        <taxon>Metazoa</taxon>
        <taxon>Spiralia</taxon>
        <taxon>Lophotrochozoa</taxon>
        <taxon>Platyhelminthes</taxon>
        <taxon>Cestoda</taxon>
        <taxon>Eucestoda</taxon>
        <taxon>Cyclophyllidea</taxon>
        <taxon>Mesocestoididae</taxon>
        <taxon>Mesocestoides</taxon>
    </lineage>
</organism>
<dbReference type="PROSITE" id="PS01216">
    <property type="entry name" value="SUCCINYL_COA_LIG_1"/>
    <property type="match status" value="1"/>
</dbReference>
<keyword evidence="9" id="KW-0479">Metal-binding</keyword>
<evidence type="ECO:0000259" key="16">
    <source>
        <dbReference type="Pfam" id="PF24948"/>
    </source>
</evidence>
<dbReference type="Pfam" id="PF00285">
    <property type="entry name" value="Citrate_synt"/>
    <property type="match status" value="1"/>
</dbReference>
<dbReference type="InterPro" id="IPR036291">
    <property type="entry name" value="NAD(P)-bd_dom_sf"/>
</dbReference>
<evidence type="ECO:0000256" key="5">
    <source>
        <dbReference type="ARBA" id="ARBA00022490"/>
    </source>
</evidence>
<dbReference type="SUPFAM" id="SSF48256">
    <property type="entry name" value="Citrate synthase"/>
    <property type="match status" value="1"/>
</dbReference>
<dbReference type="Pfam" id="PF16114">
    <property type="entry name" value="Citrate_bind"/>
    <property type="match status" value="1"/>
</dbReference>
<name>A0A0R3UAG0_MESCO</name>
<comment type="similarity">
    <text evidence="2">In the C-terminal section; belongs to the succinate/malate CoA ligase alpha subunit family.</text>
</comment>
<dbReference type="Gene3D" id="3.40.50.720">
    <property type="entry name" value="NAD(P)-binding Rossmann-like Domain"/>
    <property type="match status" value="1"/>
</dbReference>
<evidence type="ECO:0000256" key="12">
    <source>
        <dbReference type="ARBA" id="ARBA00022842"/>
    </source>
</evidence>
<dbReference type="InterPro" id="IPR005811">
    <property type="entry name" value="SUCC_ACL_C"/>
</dbReference>
<keyword evidence="5" id="KW-0963">Cytoplasm</keyword>
<dbReference type="InterPro" id="IPR002020">
    <property type="entry name" value="Citrate_synthase"/>
</dbReference>
<evidence type="ECO:0000256" key="4">
    <source>
        <dbReference type="ARBA" id="ARBA00012639"/>
    </source>
</evidence>
<protein>
    <recommendedName>
        <fullName evidence="4">ATP citrate synthase</fullName>
        <ecNumber evidence="4">2.3.3.8</ecNumber>
    </recommendedName>
</protein>
<dbReference type="FunFam" id="3.40.50.261:FF:000004">
    <property type="entry name" value="ATP-citrate synthase subunit"/>
    <property type="match status" value="1"/>
</dbReference>
<dbReference type="GO" id="GO:0003878">
    <property type="term" value="F:ATP citrate synthase activity"/>
    <property type="evidence" value="ECO:0007669"/>
    <property type="project" value="UniProtKB-EC"/>
</dbReference>
<dbReference type="Proteomes" id="UP000267029">
    <property type="component" value="Unassembled WGS sequence"/>
</dbReference>
<dbReference type="GO" id="GO:0046872">
    <property type="term" value="F:metal ion binding"/>
    <property type="evidence" value="ECO:0007669"/>
    <property type="project" value="UniProtKB-KW"/>
</dbReference>
<gene>
    <name evidence="17" type="ORF">MCOS_LOCUS3909</name>
</gene>
<dbReference type="InterPro" id="IPR016143">
    <property type="entry name" value="Citrate_synth-like_sm_a-sub"/>
</dbReference>
<dbReference type="InterPro" id="IPR036969">
    <property type="entry name" value="Citrate_synthase_sf"/>
</dbReference>
<keyword evidence="10" id="KW-0547">Nucleotide-binding</keyword>
<evidence type="ECO:0000256" key="1">
    <source>
        <dbReference type="ARBA" id="ARBA00004496"/>
    </source>
</evidence>
<dbReference type="PANTHER" id="PTHR23118:SF42">
    <property type="entry name" value="ATP-CITRATE SYNTHASE"/>
    <property type="match status" value="1"/>
</dbReference>
<sequence>MNKNPLEDAHYLCLYTQRDGDVVLFHAAGGIDIGNVDAKAKRFLITTEMLASATSPNEPSVTPEQLIDSGLLDDLLDPARKQCVAEFIAELHRTFAHLHINYLEINPLVVCTDSQGHLQTYVLDTAAKIDQCAEYLFSGSRDWSPDGEPMLFPPPFGHVQTPEEQFVAQLDARTGASMKLSVLNPRGRVWTMSAGGGASVIYADTICQLAPAKELANYGEYSGAPSEAQTYEYARTILKLMTTGEPDPEGKVLLIGGGVANFTNVAATFRGIIRAIREYQDALRTHKVRIYVRRGGPNYQEGLRDMQALGRSVDLPIHVFGPETHMTAIVSMALGLIETPSAVAFTIPSFFEQQIKSPFASEAPDFHGDGGTVECRREAGVPQAIFTKATRSIVWGLQLKAIQSMLDFDYACGRADPSVAAIIYPFTEDRTEKFYWGADDLFIPVYKHMQTAFDAHPDATILVNFASYRAAYEVTLEALASKRDPEDGMGPPRCRVDCVAIIAEGIPERFSRDLIFRAKKLDVLLIGPATVGAIKPGCFKIGNTAGMMDNVLSSKLHRPGSVAYVSRSGGMSNELNNIISMNSDGVAEGVAIGGDRFPGSTFIDHILRYEADPDVAMIVLLGEVGGLEEYAVVEALESGKVKKPLVAWCIGTCAQVLASTAGSGGSDTTNLEEVQFGHAGACARSEQETAVSKNARLAKAGAHVPPSFNELGSLIRTVYSRLVESGKLTPKPNYPPRPVPMDYAWAKELGFVRKPAAFTSTVCDDRGQEVLYAGVPVSKVLQEDLGIGGVLSLLWFKRKLPKYATDYLERCIIVAADHGPAVSGAHNTIVAARADKDLVSSLVSGLLTVGNRFGGALDAAARQFSEAFDRHLSPADFVSSSRAAGRLIMGIGHRVKSVNNPDTRVSLLADFARKHFPKTPLMDYAFEVEKHTTAKLLYWLSFVRKPAAFTSSFCDDRGQEELYLKVTPTTLL</sequence>
<dbReference type="SUPFAM" id="SSF51735">
    <property type="entry name" value="NAD(P)-binding Rossmann-fold domains"/>
    <property type="match status" value="1"/>
</dbReference>
<dbReference type="AlphaFoldDB" id="A0A0R3UAG0"/>
<dbReference type="GO" id="GO:0005829">
    <property type="term" value="C:cytosol"/>
    <property type="evidence" value="ECO:0007669"/>
    <property type="project" value="TreeGrafter"/>
</dbReference>
<evidence type="ECO:0000256" key="3">
    <source>
        <dbReference type="ARBA" id="ARBA00010719"/>
    </source>
</evidence>
<dbReference type="Gene3D" id="3.30.470.110">
    <property type="match status" value="1"/>
</dbReference>
<reference evidence="17 18" key="1">
    <citation type="submission" date="2018-10" db="EMBL/GenBank/DDBJ databases">
        <authorList>
            <consortium name="Pathogen Informatics"/>
        </authorList>
    </citation>
    <scope>NUCLEOTIDE SEQUENCE [LARGE SCALE GENOMIC DNA]</scope>
</reference>
<dbReference type="Pfam" id="PF24948">
    <property type="entry name" value="Citrate_synth_N"/>
    <property type="match status" value="1"/>
</dbReference>
<keyword evidence="12" id="KW-0460">Magnesium</keyword>
<evidence type="ECO:0000259" key="14">
    <source>
        <dbReference type="Pfam" id="PF00549"/>
    </source>
</evidence>
<dbReference type="InterPro" id="IPR033847">
    <property type="entry name" value="Citrt_syn/SCS-alpha_CS"/>
</dbReference>
<dbReference type="OrthoDB" id="3261737at2759"/>
<dbReference type="SUPFAM" id="SSF52210">
    <property type="entry name" value="Succinyl-CoA synthetase domains"/>
    <property type="match status" value="1"/>
</dbReference>
<evidence type="ECO:0000256" key="13">
    <source>
        <dbReference type="ARBA" id="ARBA00023098"/>
    </source>
</evidence>
<dbReference type="InterPro" id="IPR016102">
    <property type="entry name" value="Succinyl-CoA_synth-like"/>
</dbReference>
<comment type="similarity">
    <text evidence="3">In the N-terminal section; belongs to the succinate/malate CoA ligase beta subunit family.</text>
</comment>
<evidence type="ECO:0000256" key="2">
    <source>
        <dbReference type="ARBA" id="ARBA00005899"/>
    </source>
</evidence>
<feature type="domain" description="ATP-citrate synthase citrate-binding" evidence="15">
    <location>
        <begin position="160"/>
        <end position="335"/>
    </location>
</feature>
<feature type="domain" description="ATP-citrate synthase/succinyl-CoA ligase C-terminal" evidence="14">
    <location>
        <begin position="565"/>
        <end position="655"/>
    </location>
</feature>
<evidence type="ECO:0000256" key="8">
    <source>
        <dbReference type="ARBA" id="ARBA00022679"/>
    </source>
</evidence>
<keyword evidence="7" id="KW-0597">Phosphoprotein</keyword>
<dbReference type="PANTHER" id="PTHR23118">
    <property type="entry name" value="ATP-CITRATE SYNTHASE"/>
    <property type="match status" value="1"/>
</dbReference>
<evidence type="ECO:0000256" key="9">
    <source>
        <dbReference type="ARBA" id="ARBA00022723"/>
    </source>
</evidence>
<dbReference type="CDD" id="cd06100">
    <property type="entry name" value="CCL_ACL-C"/>
    <property type="match status" value="1"/>
</dbReference>
<evidence type="ECO:0000313" key="18">
    <source>
        <dbReference type="Proteomes" id="UP000267029"/>
    </source>
</evidence>
<evidence type="ECO:0000256" key="6">
    <source>
        <dbReference type="ARBA" id="ARBA00022516"/>
    </source>
</evidence>
<proteinExistence type="inferred from homology"/>
<dbReference type="Gene3D" id="3.40.50.261">
    <property type="entry name" value="Succinyl-CoA synthetase domains"/>
    <property type="match status" value="2"/>
</dbReference>
<keyword evidence="18" id="KW-1185">Reference proteome</keyword>
<evidence type="ECO:0000259" key="15">
    <source>
        <dbReference type="Pfam" id="PF16114"/>
    </source>
</evidence>
<evidence type="ECO:0000256" key="11">
    <source>
        <dbReference type="ARBA" id="ARBA00022840"/>
    </source>
</evidence>
<keyword evidence="11" id="KW-0067">ATP-binding</keyword>